<evidence type="ECO:0000256" key="1">
    <source>
        <dbReference type="SAM" id="MobiDB-lite"/>
    </source>
</evidence>
<keyword evidence="3" id="KW-1185">Reference proteome</keyword>
<dbReference type="EMBL" id="BMWG01000009">
    <property type="protein sequence ID" value="GGZ36172.1"/>
    <property type="molecule type" value="Genomic_DNA"/>
</dbReference>
<reference evidence="2" key="2">
    <citation type="submission" date="2020-09" db="EMBL/GenBank/DDBJ databases">
        <authorList>
            <person name="Sun Q."/>
            <person name="Ohkuma M."/>
        </authorList>
    </citation>
    <scope>NUCLEOTIDE SEQUENCE</scope>
    <source>
        <strain evidence="2">JCM 4988</strain>
    </source>
</reference>
<feature type="region of interest" description="Disordered" evidence="1">
    <location>
        <begin position="48"/>
        <end position="69"/>
    </location>
</feature>
<organism evidence="2 3">
    <name type="scientific">Streptomyces inusitatus</name>
    <dbReference type="NCBI Taxonomy" id="68221"/>
    <lineage>
        <taxon>Bacteria</taxon>
        <taxon>Bacillati</taxon>
        <taxon>Actinomycetota</taxon>
        <taxon>Actinomycetes</taxon>
        <taxon>Kitasatosporales</taxon>
        <taxon>Streptomycetaceae</taxon>
        <taxon>Streptomyces</taxon>
    </lineage>
</organism>
<name>A0A918Q8C6_9ACTN</name>
<protein>
    <submittedName>
        <fullName evidence="2">Uncharacterized protein</fullName>
    </submittedName>
</protein>
<sequence>MWCQQDGAVDRFALYGDACGTLLVETITRLTLWEGHEAEQLCRLRGNASPLDGAQRTWPHPSAPHSRSE</sequence>
<comment type="caution">
    <text evidence="2">The sequence shown here is derived from an EMBL/GenBank/DDBJ whole genome shotgun (WGS) entry which is preliminary data.</text>
</comment>
<evidence type="ECO:0000313" key="2">
    <source>
        <dbReference type="EMBL" id="GGZ36172.1"/>
    </source>
</evidence>
<gene>
    <name evidence="2" type="ORF">GCM10010387_32750</name>
</gene>
<dbReference type="Proteomes" id="UP000630936">
    <property type="component" value="Unassembled WGS sequence"/>
</dbReference>
<accession>A0A918Q8C6</accession>
<evidence type="ECO:0000313" key="3">
    <source>
        <dbReference type="Proteomes" id="UP000630936"/>
    </source>
</evidence>
<proteinExistence type="predicted"/>
<dbReference type="AlphaFoldDB" id="A0A918Q8C6"/>
<reference evidence="2" key="1">
    <citation type="journal article" date="2014" name="Int. J. Syst. Evol. Microbiol.">
        <title>Complete genome sequence of Corynebacterium casei LMG S-19264T (=DSM 44701T), isolated from a smear-ripened cheese.</title>
        <authorList>
            <consortium name="US DOE Joint Genome Institute (JGI-PGF)"/>
            <person name="Walter F."/>
            <person name="Albersmeier A."/>
            <person name="Kalinowski J."/>
            <person name="Ruckert C."/>
        </authorList>
    </citation>
    <scope>NUCLEOTIDE SEQUENCE</scope>
    <source>
        <strain evidence="2">JCM 4988</strain>
    </source>
</reference>